<organism evidence="6 7">
    <name type="scientific">Candidatus Viadribacter manganicus</name>
    <dbReference type="NCBI Taxonomy" id="1759059"/>
    <lineage>
        <taxon>Bacteria</taxon>
        <taxon>Pseudomonadati</taxon>
        <taxon>Pseudomonadota</taxon>
        <taxon>Alphaproteobacteria</taxon>
        <taxon>Hyphomonadales</taxon>
        <taxon>Hyphomonadaceae</taxon>
        <taxon>Candidatus Viadribacter</taxon>
    </lineage>
</organism>
<dbReference type="EMBL" id="CP013244">
    <property type="protein sequence ID" value="ANP46182.1"/>
    <property type="molecule type" value="Genomic_DNA"/>
</dbReference>
<dbReference type="InterPro" id="IPR003742">
    <property type="entry name" value="RlmH-like"/>
</dbReference>
<dbReference type="PANTHER" id="PTHR33603:SF1">
    <property type="entry name" value="RIBOSOMAL RNA LARGE SUBUNIT METHYLTRANSFERASE H"/>
    <property type="match status" value="1"/>
</dbReference>
<evidence type="ECO:0000313" key="7">
    <source>
        <dbReference type="Proteomes" id="UP000092498"/>
    </source>
</evidence>
<comment type="catalytic activity">
    <reaction evidence="5">
        <text>pseudouridine(1915) in 23S rRNA + S-adenosyl-L-methionine = N(3)-methylpseudouridine(1915) in 23S rRNA + S-adenosyl-L-homocysteine + H(+)</text>
        <dbReference type="Rhea" id="RHEA:42752"/>
        <dbReference type="Rhea" id="RHEA-COMP:10221"/>
        <dbReference type="Rhea" id="RHEA-COMP:10222"/>
        <dbReference type="ChEBI" id="CHEBI:15378"/>
        <dbReference type="ChEBI" id="CHEBI:57856"/>
        <dbReference type="ChEBI" id="CHEBI:59789"/>
        <dbReference type="ChEBI" id="CHEBI:65314"/>
        <dbReference type="ChEBI" id="CHEBI:74486"/>
        <dbReference type="EC" id="2.1.1.177"/>
    </reaction>
</comment>
<comment type="subunit">
    <text evidence="5">Homodimer.</text>
</comment>
<evidence type="ECO:0000256" key="3">
    <source>
        <dbReference type="ARBA" id="ARBA00022691"/>
    </source>
</evidence>
<proteinExistence type="inferred from homology"/>
<evidence type="ECO:0000313" key="6">
    <source>
        <dbReference type="EMBL" id="ANP46182.1"/>
    </source>
</evidence>
<comment type="subcellular location">
    <subcellularLocation>
        <location evidence="5">Cytoplasm</location>
    </subcellularLocation>
</comment>
<keyword evidence="5" id="KW-0698">rRNA processing</keyword>
<accession>A0A1B1AHZ3</accession>
<gene>
    <name evidence="5" type="primary">rlmH</name>
    <name evidence="6" type="ORF">ATE48_09755</name>
</gene>
<keyword evidence="2 5" id="KW-0808">Transferase</keyword>
<dbReference type="GO" id="GO:0005737">
    <property type="term" value="C:cytoplasm"/>
    <property type="evidence" value="ECO:0007669"/>
    <property type="project" value="UniProtKB-SubCell"/>
</dbReference>
<dbReference type="CDD" id="cd18081">
    <property type="entry name" value="RlmH-like"/>
    <property type="match status" value="1"/>
</dbReference>
<dbReference type="Gene3D" id="3.40.1280.10">
    <property type="match status" value="1"/>
</dbReference>
<dbReference type="Pfam" id="PF02590">
    <property type="entry name" value="SPOUT_MTase"/>
    <property type="match status" value="1"/>
</dbReference>
<keyword evidence="1 5" id="KW-0489">Methyltransferase</keyword>
<dbReference type="AlphaFoldDB" id="A0A1B1AHZ3"/>
<dbReference type="NCBIfam" id="NF000989">
    <property type="entry name" value="PRK00103.2-3"/>
    <property type="match status" value="1"/>
</dbReference>
<dbReference type="STRING" id="1759059.ATE48_09755"/>
<dbReference type="SUPFAM" id="SSF75217">
    <property type="entry name" value="alpha/beta knot"/>
    <property type="match status" value="1"/>
</dbReference>
<comment type="function">
    <text evidence="5">Specifically methylates the pseudouridine at position 1915 (m3Psi1915) in 23S rRNA.</text>
</comment>
<sequence>MRVIVAAVGRLRDGPEAAMTVDYLQRAAQAGRQIGFKGFDLVEVEGKPPGDMRAEAAALFRATPDDARKILLDERGAEWTSRQLAEKLARWRDDGVACTTFWIGGADGASQGVKDNADEKLAFGRQTWPHRLVRVMISEQVYRAVTILCSTPYHRD</sequence>
<feature type="binding site" evidence="5">
    <location>
        <position position="104"/>
    </location>
    <ligand>
        <name>S-adenosyl-L-methionine</name>
        <dbReference type="ChEBI" id="CHEBI:59789"/>
    </ligand>
</feature>
<dbReference type="HAMAP" id="MF_00658">
    <property type="entry name" value="23SrRNA_methyltr_H"/>
    <property type="match status" value="1"/>
</dbReference>
<keyword evidence="3 5" id="KW-0949">S-adenosyl-L-methionine</keyword>
<dbReference type="OrthoDB" id="9806643at2"/>
<evidence type="ECO:0000256" key="2">
    <source>
        <dbReference type="ARBA" id="ARBA00022679"/>
    </source>
</evidence>
<dbReference type="EC" id="2.1.1.177" evidence="5"/>
<dbReference type="PIRSF" id="PIRSF004505">
    <property type="entry name" value="MT_bac"/>
    <property type="match status" value="1"/>
</dbReference>
<name>A0A1B1AHZ3_9PROT</name>
<keyword evidence="5" id="KW-0963">Cytoplasm</keyword>
<comment type="similarity">
    <text evidence="4 5">Belongs to the RNA methyltransferase RlmH family.</text>
</comment>
<evidence type="ECO:0000256" key="5">
    <source>
        <dbReference type="HAMAP-Rule" id="MF_00658"/>
    </source>
</evidence>
<reference evidence="6 7" key="1">
    <citation type="submission" date="2015-11" db="EMBL/GenBank/DDBJ databases">
        <title>Whole-Genome Sequence of Candidatus Oderbacter manganicum from the National Park Lower Oder Valley, Germany.</title>
        <authorList>
            <person name="Braun B."/>
            <person name="Liere K."/>
            <person name="Szewzyk U."/>
        </authorList>
    </citation>
    <scope>NUCLEOTIDE SEQUENCE [LARGE SCALE GENOMIC DNA]</scope>
    <source>
        <strain evidence="6 7">OTSz_A_272</strain>
    </source>
</reference>
<dbReference type="PANTHER" id="PTHR33603">
    <property type="entry name" value="METHYLTRANSFERASE"/>
    <property type="match status" value="1"/>
</dbReference>
<keyword evidence="7" id="KW-1185">Reference proteome</keyword>
<feature type="binding site" evidence="5">
    <location>
        <position position="72"/>
    </location>
    <ligand>
        <name>S-adenosyl-L-methionine</name>
        <dbReference type="ChEBI" id="CHEBI:59789"/>
    </ligand>
</feature>
<dbReference type="Proteomes" id="UP000092498">
    <property type="component" value="Chromosome"/>
</dbReference>
<comment type="caution">
    <text evidence="5">Lacks conserved residue(s) required for the propagation of feature annotation.</text>
</comment>
<dbReference type="KEGG" id="cbot:ATE48_09755"/>
<dbReference type="GO" id="GO:0070038">
    <property type="term" value="F:rRNA (pseudouridine-N3-)-methyltransferase activity"/>
    <property type="evidence" value="ECO:0007669"/>
    <property type="project" value="UniProtKB-UniRule"/>
</dbReference>
<dbReference type="InterPro" id="IPR029028">
    <property type="entry name" value="Alpha/beta_knot_MTases"/>
</dbReference>
<protein>
    <recommendedName>
        <fullName evidence="5">Ribosomal RNA large subunit methyltransferase H</fullName>
        <ecNumber evidence="5">2.1.1.177</ecNumber>
    </recommendedName>
    <alternativeName>
        <fullName evidence="5">23S rRNA (pseudouridine1915-N3)-methyltransferase</fullName>
    </alternativeName>
    <alternativeName>
        <fullName evidence="5">23S rRNA m3Psi1915 methyltransferase</fullName>
    </alternativeName>
    <alternativeName>
        <fullName evidence="5">rRNA (pseudouridine-N3-)-methyltransferase RlmH</fullName>
    </alternativeName>
</protein>
<evidence type="ECO:0000256" key="1">
    <source>
        <dbReference type="ARBA" id="ARBA00022603"/>
    </source>
</evidence>
<dbReference type="FunCoup" id="A0A1B1AHZ3">
    <property type="interactions" value="353"/>
</dbReference>
<dbReference type="InterPro" id="IPR029026">
    <property type="entry name" value="tRNA_m1G_MTases_N"/>
</dbReference>
<evidence type="ECO:0000256" key="4">
    <source>
        <dbReference type="ARBA" id="ARBA00038303"/>
    </source>
</evidence>
<dbReference type="InParanoid" id="A0A1B1AHZ3"/>